<reference evidence="1" key="1">
    <citation type="submission" date="2020-05" db="EMBL/GenBank/DDBJ databases">
        <authorList>
            <person name="Chiriac C."/>
            <person name="Salcher M."/>
            <person name="Ghai R."/>
            <person name="Kavagutti S V."/>
        </authorList>
    </citation>
    <scope>NUCLEOTIDE SEQUENCE</scope>
</reference>
<evidence type="ECO:0000313" key="1">
    <source>
        <dbReference type="EMBL" id="CAB4536589.1"/>
    </source>
</evidence>
<dbReference type="AlphaFoldDB" id="A0A6J6BDW6"/>
<sequence length="122" mass="13671">MLVAIGDHRPALIPTPAANNVYRVREEGVRGANNRTDIEVVLPILDRHVKSVTFGIEVSDNRFHRPVAIFIDDVAGVAVFEERWVEVWVGRPLPTPRSNAVCGKFGCRRIAFLFRHSVNLGE</sequence>
<dbReference type="EMBL" id="CAEZSG010000062">
    <property type="protein sequence ID" value="CAB4536589.1"/>
    <property type="molecule type" value="Genomic_DNA"/>
</dbReference>
<name>A0A6J6BDW6_9ZZZZ</name>
<gene>
    <name evidence="1" type="ORF">UFOPK1413_00509</name>
</gene>
<proteinExistence type="predicted"/>
<organism evidence="1">
    <name type="scientific">freshwater metagenome</name>
    <dbReference type="NCBI Taxonomy" id="449393"/>
    <lineage>
        <taxon>unclassified sequences</taxon>
        <taxon>metagenomes</taxon>
        <taxon>ecological metagenomes</taxon>
    </lineage>
</organism>
<protein>
    <submittedName>
        <fullName evidence="1">Unannotated protein</fullName>
    </submittedName>
</protein>
<accession>A0A6J6BDW6</accession>